<dbReference type="EMBL" id="FQUS01000021">
    <property type="protein sequence ID" value="SHG20582.1"/>
    <property type="molecule type" value="Genomic_DNA"/>
</dbReference>
<protein>
    <recommendedName>
        <fullName evidence="4">Peptide methionine sulfoxide reductase MsrA</fullName>
        <shortName evidence="4">Protein-methionine-S-oxide reductase</shortName>
        <ecNumber evidence="4">1.8.4.11</ecNumber>
    </recommendedName>
    <alternativeName>
        <fullName evidence="4">Peptide-methionine (S)-S-oxide reductase</fullName>
        <shortName evidence="4">Peptide Met(O) reductase</shortName>
    </alternativeName>
</protein>
<dbReference type="AlphaFoldDB" id="A0A1M5HXI1"/>
<dbReference type="GO" id="GO:0008113">
    <property type="term" value="F:peptide-methionine (S)-S-oxide reductase activity"/>
    <property type="evidence" value="ECO:0007669"/>
    <property type="project" value="UniProtKB-UniRule"/>
</dbReference>
<feature type="domain" description="Peptide methionine sulphoxide reductase MsrA" evidence="5">
    <location>
        <begin position="52"/>
        <end position="204"/>
    </location>
</feature>
<comment type="function">
    <text evidence="4">Has an important function as a repair enzyme for proteins that have been inactivated by oxidation. Catalyzes the reversible oxidation-reduction of methionine sulfoxide in proteins to methionine.</text>
</comment>
<dbReference type="EC" id="1.8.4.11" evidence="4"/>
<dbReference type="PANTHER" id="PTHR43774:SF1">
    <property type="entry name" value="PEPTIDE METHIONINE SULFOXIDE REDUCTASE MSRA 2"/>
    <property type="match status" value="1"/>
</dbReference>
<comment type="similarity">
    <text evidence="4">Belongs to the MsrA Met sulfoxide reductase family.</text>
</comment>
<evidence type="ECO:0000256" key="1">
    <source>
        <dbReference type="ARBA" id="ARBA00023002"/>
    </source>
</evidence>
<sequence length="226" mass="25585">MGTAHNEFFIMNKRYTLLLAGILIFAACNSKAQKTPSMQEENIQPSDTTLQEATFGAGCFWCVEAIFEEVKGVKSVVAGYAGGQEKNPTYRQVSSGSTGHAEVTRIVYDPSVVSYEQLLEVLWHTHNPTTKNRQGADVGPQYRSVIFYHNDDQKIIAEKSLKKTDQSDLWEDPIVTEIEPITNYSRAENYHQNYYENNPNAGYCTVVIAPKLKKFRKEFSHMLKDS</sequence>
<evidence type="ECO:0000313" key="6">
    <source>
        <dbReference type="EMBL" id="SHG20582.1"/>
    </source>
</evidence>
<comment type="catalytic activity">
    <reaction evidence="3 4">
        <text>[thioredoxin]-disulfide + L-methionine + H2O = L-methionine (S)-S-oxide + [thioredoxin]-dithiol</text>
        <dbReference type="Rhea" id="RHEA:19993"/>
        <dbReference type="Rhea" id="RHEA-COMP:10698"/>
        <dbReference type="Rhea" id="RHEA-COMP:10700"/>
        <dbReference type="ChEBI" id="CHEBI:15377"/>
        <dbReference type="ChEBI" id="CHEBI:29950"/>
        <dbReference type="ChEBI" id="CHEBI:50058"/>
        <dbReference type="ChEBI" id="CHEBI:57844"/>
        <dbReference type="ChEBI" id="CHEBI:58772"/>
        <dbReference type="EC" id="1.8.4.11"/>
    </reaction>
</comment>
<reference evidence="6 7" key="1">
    <citation type="submission" date="2016-11" db="EMBL/GenBank/DDBJ databases">
        <authorList>
            <person name="Jaros S."/>
            <person name="Januszkiewicz K."/>
            <person name="Wedrychowicz H."/>
        </authorList>
    </citation>
    <scope>NUCLEOTIDE SEQUENCE [LARGE SCALE GENOMIC DNA]</scope>
    <source>
        <strain evidence="6 7">DSM 21986</strain>
    </source>
</reference>
<accession>A0A1M5HXI1</accession>
<name>A0A1M5HXI1_9BACT</name>
<dbReference type="Pfam" id="PF01625">
    <property type="entry name" value="PMSR"/>
    <property type="match status" value="1"/>
</dbReference>
<dbReference type="GO" id="GO:0033744">
    <property type="term" value="F:L-methionine:thioredoxin-disulfide S-oxidoreductase activity"/>
    <property type="evidence" value="ECO:0007669"/>
    <property type="project" value="RHEA"/>
</dbReference>
<dbReference type="STRING" id="1194090.SAMN05443144_12155"/>
<organism evidence="6 7">
    <name type="scientific">Fodinibius roseus</name>
    <dbReference type="NCBI Taxonomy" id="1194090"/>
    <lineage>
        <taxon>Bacteria</taxon>
        <taxon>Pseudomonadati</taxon>
        <taxon>Balneolota</taxon>
        <taxon>Balneolia</taxon>
        <taxon>Balneolales</taxon>
        <taxon>Balneolaceae</taxon>
        <taxon>Fodinibius</taxon>
    </lineage>
</organism>
<evidence type="ECO:0000256" key="4">
    <source>
        <dbReference type="HAMAP-Rule" id="MF_01401"/>
    </source>
</evidence>
<comment type="catalytic activity">
    <reaction evidence="2 4">
        <text>L-methionyl-[protein] + [thioredoxin]-disulfide + H2O = L-methionyl-(S)-S-oxide-[protein] + [thioredoxin]-dithiol</text>
        <dbReference type="Rhea" id="RHEA:14217"/>
        <dbReference type="Rhea" id="RHEA-COMP:10698"/>
        <dbReference type="Rhea" id="RHEA-COMP:10700"/>
        <dbReference type="Rhea" id="RHEA-COMP:12313"/>
        <dbReference type="Rhea" id="RHEA-COMP:12315"/>
        <dbReference type="ChEBI" id="CHEBI:15377"/>
        <dbReference type="ChEBI" id="CHEBI:16044"/>
        <dbReference type="ChEBI" id="CHEBI:29950"/>
        <dbReference type="ChEBI" id="CHEBI:44120"/>
        <dbReference type="ChEBI" id="CHEBI:50058"/>
        <dbReference type="EC" id="1.8.4.11"/>
    </reaction>
</comment>
<dbReference type="InterPro" id="IPR036509">
    <property type="entry name" value="Met_Sox_Rdtase_MsrA_sf"/>
</dbReference>
<proteinExistence type="inferred from homology"/>
<dbReference type="NCBIfam" id="TIGR00401">
    <property type="entry name" value="msrA"/>
    <property type="match status" value="1"/>
</dbReference>
<feature type="active site" evidence="4">
    <location>
        <position position="59"/>
    </location>
</feature>
<dbReference type="Proteomes" id="UP000184041">
    <property type="component" value="Unassembled WGS sequence"/>
</dbReference>
<dbReference type="SUPFAM" id="SSF55068">
    <property type="entry name" value="Peptide methionine sulfoxide reductase"/>
    <property type="match status" value="1"/>
</dbReference>
<dbReference type="Gene3D" id="3.30.1060.10">
    <property type="entry name" value="Peptide methionine sulphoxide reductase MsrA"/>
    <property type="match status" value="1"/>
</dbReference>
<dbReference type="HAMAP" id="MF_01401">
    <property type="entry name" value="MsrA"/>
    <property type="match status" value="1"/>
</dbReference>
<evidence type="ECO:0000256" key="2">
    <source>
        <dbReference type="ARBA" id="ARBA00047806"/>
    </source>
</evidence>
<keyword evidence="7" id="KW-1185">Reference proteome</keyword>
<evidence type="ECO:0000313" key="7">
    <source>
        <dbReference type="Proteomes" id="UP000184041"/>
    </source>
</evidence>
<dbReference type="PANTHER" id="PTHR43774">
    <property type="entry name" value="PEPTIDE METHIONINE SULFOXIDE REDUCTASE"/>
    <property type="match status" value="1"/>
</dbReference>
<dbReference type="InterPro" id="IPR002569">
    <property type="entry name" value="Met_Sox_Rdtase_MsrA_dom"/>
</dbReference>
<evidence type="ECO:0000256" key="3">
    <source>
        <dbReference type="ARBA" id="ARBA00048782"/>
    </source>
</evidence>
<gene>
    <name evidence="4" type="primary">msrA</name>
    <name evidence="6" type="ORF">SAMN05443144_12155</name>
</gene>
<evidence type="ECO:0000259" key="5">
    <source>
        <dbReference type="Pfam" id="PF01625"/>
    </source>
</evidence>
<keyword evidence="1 4" id="KW-0560">Oxidoreductase</keyword>